<keyword evidence="1" id="KW-0472">Membrane</keyword>
<dbReference type="EMBL" id="CP094326">
    <property type="protein sequence ID" value="UNY97518.1"/>
    <property type="molecule type" value="Genomic_DNA"/>
</dbReference>
<dbReference type="Proteomes" id="UP000829476">
    <property type="component" value="Chromosome"/>
</dbReference>
<organism evidence="2 3">
    <name type="scientific">Zhouia spongiae</name>
    <dbReference type="NCBI Taxonomy" id="2202721"/>
    <lineage>
        <taxon>Bacteria</taxon>
        <taxon>Pseudomonadati</taxon>
        <taxon>Bacteroidota</taxon>
        <taxon>Flavobacteriia</taxon>
        <taxon>Flavobacteriales</taxon>
        <taxon>Flavobacteriaceae</taxon>
        <taxon>Zhouia</taxon>
    </lineage>
</organism>
<sequence length="107" mass="11960">MEQTKLPNATIVLVLGILSFIGCCCTNGFAGLVLGGISLFLANKDEKLYRKNPENYSNHGQLKTGKILSIIGIVLSLILIAVYIYAKSTGIYEEWMERYMEQLEQLQ</sequence>
<feature type="transmembrane region" description="Helical" evidence="1">
    <location>
        <begin position="67"/>
        <end position="86"/>
    </location>
</feature>
<proteinExistence type="predicted"/>
<feature type="transmembrane region" description="Helical" evidence="1">
    <location>
        <begin position="12"/>
        <end position="42"/>
    </location>
</feature>
<protein>
    <submittedName>
        <fullName evidence="2">DUF4190 domain-containing protein</fullName>
    </submittedName>
</protein>
<dbReference type="NCBIfam" id="NF040945">
    <property type="entry name" value="CCC_membrane"/>
    <property type="match status" value="1"/>
</dbReference>
<gene>
    <name evidence="2" type="ORF">MQE36_10520</name>
</gene>
<name>A0ABY3YK35_9FLAO</name>
<evidence type="ECO:0000313" key="2">
    <source>
        <dbReference type="EMBL" id="UNY97518.1"/>
    </source>
</evidence>
<evidence type="ECO:0000313" key="3">
    <source>
        <dbReference type="Proteomes" id="UP000829476"/>
    </source>
</evidence>
<keyword evidence="1" id="KW-0812">Transmembrane</keyword>
<dbReference type="PROSITE" id="PS51257">
    <property type="entry name" value="PROKAR_LIPOPROTEIN"/>
    <property type="match status" value="1"/>
</dbReference>
<keyword evidence="3" id="KW-1185">Reference proteome</keyword>
<evidence type="ECO:0000256" key="1">
    <source>
        <dbReference type="SAM" id="Phobius"/>
    </source>
</evidence>
<dbReference type="InterPro" id="IPR011655">
    <property type="entry name" value="MpPF26"/>
</dbReference>
<dbReference type="RefSeq" id="WP_242935930.1">
    <property type="nucleotide sequence ID" value="NZ_CP094326.1"/>
</dbReference>
<accession>A0ABY3YK35</accession>
<dbReference type="Pfam" id="PF07666">
    <property type="entry name" value="MpPF26"/>
    <property type="match status" value="1"/>
</dbReference>
<keyword evidence="1" id="KW-1133">Transmembrane helix</keyword>
<reference evidence="2 3" key="1">
    <citation type="journal article" date="2018" name="Int. J. Syst. Evol. Microbiol.">
        <title>Zhouia spongiae sp. nov., isolated from a marine sponge.</title>
        <authorList>
            <person name="Zhuang L."/>
            <person name="Lin B."/>
            <person name="Qin F."/>
            <person name="Luo L."/>
        </authorList>
    </citation>
    <scope>NUCLEOTIDE SEQUENCE [LARGE SCALE GENOMIC DNA]</scope>
    <source>
        <strain evidence="2 3">HN-Y44</strain>
    </source>
</reference>